<dbReference type="NCBIfam" id="NF033565">
    <property type="entry name" value="trans_MerF"/>
    <property type="match status" value="1"/>
</dbReference>
<accession>A0A562P2L2</accession>
<comment type="caution">
    <text evidence="2">The sequence shown here is derived from an EMBL/GenBank/DDBJ whole genome shotgun (WGS) entry which is preliminary data.</text>
</comment>
<evidence type="ECO:0000313" key="2">
    <source>
        <dbReference type="EMBL" id="TWI38718.1"/>
    </source>
</evidence>
<dbReference type="GO" id="GO:0016020">
    <property type="term" value="C:membrane"/>
    <property type="evidence" value="ECO:0007669"/>
    <property type="project" value="InterPro"/>
</dbReference>
<dbReference type="EMBL" id="VLKT01000011">
    <property type="protein sequence ID" value="TWI38718.1"/>
    <property type="molecule type" value="Genomic_DNA"/>
</dbReference>
<keyword evidence="1" id="KW-0812">Transmembrane</keyword>
<name>A0A562P2L2_9HYPH</name>
<dbReference type="InterPro" id="IPR021091">
    <property type="entry name" value="Mercury_ion_transport_MerF"/>
</dbReference>
<evidence type="ECO:0000256" key="1">
    <source>
        <dbReference type="SAM" id="Phobius"/>
    </source>
</evidence>
<dbReference type="RefSeq" id="WP_145716622.1">
    <property type="nucleotide sequence ID" value="NZ_BSPF01000047.1"/>
</dbReference>
<evidence type="ECO:0000313" key="3">
    <source>
        <dbReference type="Proteomes" id="UP000317122"/>
    </source>
</evidence>
<keyword evidence="1" id="KW-0472">Membrane</keyword>
<protein>
    <submittedName>
        <fullName evidence="2">Mercuric ion transport protein</fullName>
    </submittedName>
</protein>
<keyword evidence="3" id="KW-1185">Reference proteome</keyword>
<reference evidence="2 3" key="1">
    <citation type="journal article" date="2015" name="Stand. Genomic Sci.">
        <title>Genomic Encyclopedia of Bacterial and Archaeal Type Strains, Phase III: the genomes of soil and plant-associated and newly described type strains.</title>
        <authorList>
            <person name="Whitman W.B."/>
            <person name="Woyke T."/>
            <person name="Klenk H.P."/>
            <person name="Zhou Y."/>
            <person name="Lilburn T.G."/>
            <person name="Beck B.J."/>
            <person name="De Vos P."/>
            <person name="Vandamme P."/>
            <person name="Eisen J.A."/>
            <person name="Garrity G."/>
            <person name="Hugenholtz P."/>
            <person name="Kyrpides N.C."/>
        </authorList>
    </citation>
    <scope>NUCLEOTIDE SEQUENCE [LARGE SCALE GENOMIC DNA]</scope>
    <source>
        <strain evidence="2 3">CGMCC 1.2546</strain>
    </source>
</reference>
<feature type="transmembrane region" description="Helical" evidence="1">
    <location>
        <begin position="12"/>
        <end position="38"/>
    </location>
</feature>
<dbReference type="Gene3D" id="1.10.287.910">
    <property type="entry name" value="bacterial mercury transporter, merf"/>
    <property type="match status" value="1"/>
</dbReference>
<gene>
    <name evidence="2" type="ORF">IQ26_02139</name>
</gene>
<dbReference type="AlphaFoldDB" id="A0A562P2L2"/>
<dbReference type="Pfam" id="PF11431">
    <property type="entry name" value="Transport_MerF"/>
    <property type="match status" value="1"/>
</dbReference>
<keyword evidence="1" id="KW-1133">Transmembrane helix</keyword>
<dbReference type="Proteomes" id="UP000317122">
    <property type="component" value="Unassembled WGS sequence"/>
</dbReference>
<sequence length="82" mass="8531">MNDRALLRTGAAGALIAAFCCATPILAVLLPLAGLGAWLASADMVAFSLLAGSLGLIAWGFYRRRSNAACGENKDHKESLKP</sequence>
<dbReference type="OrthoDB" id="574313at2"/>
<feature type="transmembrane region" description="Helical" evidence="1">
    <location>
        <begin position="44"/>
        <end position="62"/>
    </location>
</feature>
<organism evidence="2 3">
    <name type="scientific">Mesorhizobium tianshanense</name>
    <dbReference type="NCBI Taxonomy" id="39844"/>
    <lineage>
        <taxon>Bacteria</taxon>
        <taxon>Pseudomonadati</taxon>
        <taxon>Pseudomonadota</taxon>
        <taxon>Alphaproteobacteria</taxon>
        <taxon>Hyphomicrobiales</taxon>
        <taxon>Phyllobacteriaceae</taxon>
        <taxon>Mesorhizobium</taxon>
    </lineage>
</organism>
<proteinExistence type="predicted"/>